<feature type="non-terminal residue" evidence="1">
    <location>
        <position position="53"/>
    </location>
</feature>
<reference evidence="2" key="2">
    <citation type="submission" date="2015-01" db="EMBL/GenBank/DDBJ databases">
        <title>Evolutionary Origins and Diversification of the Mycorrhizal Mutualists.</title>
        <authorList>
            <consortium name="DOE Joint Genome Institute"/>
            <consortium name="Mycorrhizal Genomics Consortium"/>
            <person name="Kohler A."/>
            <person name="Kuo A."/>
            <person name="Nagy L.G."/>
            <person name="Floudas D."/>
            <person name="Copeland A."/>
            <person name="Barry K.W."/>
            <person name="Cichocki N."/>
            <person name="Veneault-Fourrey C."/>
            <person name="LaButti K."/>
            <person name="Lindquist E.A."/>
            <person name="Lipzen A."/>
            <person name="Lundell T."/>
            <person name="Morin E."/>
            <person name="Murat C."/>
            <person name="Riley R."/>
            <person name="Ohm R."/>
            <person name="Sun H."/>
            <person name="Tunlid A."/>
            <person name="Henrissat B."/>
            <person name="Grigoriev I.V."/>
            <person name="Hibbett D.S."/>
            <person name="Martin F."/>
        </authorList>
    </citation>
    <scope>NUCLEOTIDE SEQUENCE [LARGE SCALE GENOMIC DNA]</scope>
    <source>
        <strain evidence="2">441</strain>
    </source>
</reference>
<evidence type="ECO:0000313" key="1">
    <source>
        <dbReference type="EMBL" id="KIK12366.1"/>
    </source>
</evidence>
<dbReference type="EMBL" id="KN834089">
    <property type="protein sequence ID" value="KIK12366.1"/>
    <property type="molecule type" value="Genomic_DNA"/>
</dbReference>
<reference evidence="1 2" key="1">
    <citation type="submission" date="2014-04" db="EMBL/GenBank/DDBJ databases">
        <authorList>
            <consortium name="DOE Joint Genome Institute"/>
            <person name="Kuo A."/>
            <person name="Kohler A."/>
            <person name="Costa M.D."/>
            <person name="Nagy L.G."/>
            <person name="Floudas D."/>
            <person name="Copeland A."/>
            <person name="Barry K.W."/>
            <person name="Cichocki N."/>
            <person name="Veneault-Fourrey C."/>
            <person name="LaButti K."/>
            <person name="Lindquist E.A."/>
            <person name="Lipzen A."/>
            <person name="Lundell T."/>
            <person name="Morin E."/>
            <person name="Murat C."/>
            <person name="Sun H."/>
            <person name="Tunlid A."/>
            <person name="Henrissat B."/>
            <person name="Grigoriev I.V."/>
            <person name="Hibbett D.S."/>
            <person name="Martin F."/>
            <person name="Nordberg H.P."/>
            <person name="Cantor M.N."/>
            <person name="Hua S.X."/>
        </authorList>
    </citation>
    <scope>NUCLEOTIDE SEQUENCE [LARGE SCALE GENOMIC DNA]</scope>
    <source>
        <strain evidence="1 2">441</strain>
    </source>
</reference>
<dbReference type="HOGENOM" id="CLU_155624_2_1_1"/>
<protein>
    <submittedName>
        <fullName evidence="1">Uncharacterized protein</fullName>
    </submittedName>
</protein>
<dbReference type="Proteomes" id="UP000054018">
    <property type="component" value="Unassembled WGS sequence"/>
</dbReference>
<feature type="non-terminal residue" evidence="1">
    <location>
        <position position="1"/>
    </location>
</feature>
<sequence>LLLLLKSDLKESDIPHHTKIKSSIIQAWKDYFIALKTELQHAVSNISFTVDIW</sequence>
<organism evidence="1 2">
    <name type="scientific">Pisolithus microcarpus 441</name>
    <dbReference type="NCBI Taxonomy" id="765257"/>
    <lineage>
        <taxon>Eukaryota</taxon>
        <taxon>Fungi</taxon>
        <taxon>Dikarya</taxon>
        <taxon>Basidiomycota</taxon>
        <taxon>Agaricomycotina</taxon>
        <taxon>Agaricomycetes</taxon>
        <taxon>Agaricomycetidae</taxon>
        <taxon>Boletales</taxon>
        <taxon>Sclerodermatineae</taxon>
        <taxon>Pisolithaceae</taxon>
        <taxon>Pisolithus</taxon>
    </lineage>
</organism>
<keyword evidence="2" id="KW-1185">Reference proteome</keyword>
<dbReference type="OrthoDB" id="1607513at2759"/>
<proteinExistence type="predicted"/>
<name>A0A0C9Y5U4_9AGAM</name>
<accession>A0A0C9Y5U4</accession>
<evidence type="ECO:0000313" key="2">
    <source>
        <dbReference type="Proteomes" id="UP000054018"/>
    </source>
</evidence>
<dbReference type="AlphaFoldDB" id="A0A0C9Y5U4"/>
<gene>
    <name evidence="1" type="ORF">PISMIDRAFT_84344</name>
</gene>